<dbReference type="GO" id="GO:0003676">
    <property type="term" value="F:nucleic acid binding"/>
    <property type="evidence" value="ECO:0007669"/>
    <property type="project" value="InterPro"/>
</dbReference>
<evidence type="ECO:0000313" key="5">
    <source>
        <dbReference type="EMBL" id="GBM57738.1"/>
    </source>
</evidence>
<dbReference type="EMBL" id="BGPR01100870">
    <property type="protein sequence ID" value="GBM57708.1"/>
    <property type="molecule type" value="Genomic_DNA"/>
</dbReference>
<dbReference type="InterPro" id="IPR038269">
    <property type="entry name" value="SCAN_sf"/>
</dbReference>
<dbReference type="GO" id="GO:0015074">
    <property type="term" value="P:DNA integration"/>
    <property type="evidence" value="ECO:0007669"/>
    <property type="project" value="InterPro"/>
</dbReference>
<sequence>MALLYKAKKTYLRAVAEELGIEATEKMIKPQIIKAIMASEHFEEQLVSNMLEEEEVKSKEALEVEEKRRNEEIEDRRRREQMEFELQKLRLENERCRSESDRVVTAEFSAKPKIDLHTILQKFEPRSNDISLYLILFERQAKRADIQKKYWVSYLIRLLPSEMSQIIAREDEEVTEDYEKIKTLLLKRYKLTPERFRQLFVNHNKAPENTWTDFVYEVKNYFHEWIRGVNVKTFEELSNLIITEQIKKRYDSEEQRKVTNRKFRPSPVNEERYRTSRREQISPRNNTRIDCYICGLGHISRECPKRHRETISSKRELNNGEDVLTAEIKSHLLKSENSTNLPVNIPINALQYVTTLVDNQELRTLVDSGAQIPVINEKFVSPQENTTGKIILTSAFGERIEAGLVKLQISLKSEDKDEFHSPIEILAAVSSRVQGQFIIPTNVYELLRNSNEENNQYDEHSRDNQNHEHSKKPLPEESSILCAEVEGDDGVEEKVSYMSESSKLIDEQKKCESLEEVRKFARRGKGDFLVIDGLLFHREKMLGDAITQLVLPLSRRAQVLRLAHESVFGSHMGVKKTKERIRYSFYWPMMSREIAEYCKSCKECQLRSHEKMIDKIPITPVLRPELPFECVNVDIIGPIEPPSARRHKYVLCLIDQHSRWPEAIPLRSLTAKSTCDALLEIFMRTGIPKLIASDQGTNFVSNLTQEFVHRLGSSPRFSVPG</sequence>
<evidence type="ECO:0000256" key="2">
    <source>
        <dbReference type="SAM" id="MobiDB-lite"/>
    </source>
</evidence>
<feature type="compositionally biased region" description="Basic and acidic residues" evidence="2">
    <location>
        <begin position="457"/>
        <end position="475"/>
    </location>
</feature>
<dbReference type="Pfam" id="PF17921">
    <property type="entry name" value="Integrase_H2C2"/>
    <property type="match status" value="1"/>
</dbReference>
<dbReference type="PROSITE" id="PS50994">
    <property type="entry name" value="INTEGRASE"/>
    <property type="match status" value="1"/>
</dbReference>
<feature type="coiled-coil region" evidence="1">
    <location>
        <begin position="63"/>
        <end position="99"/>
    </location>
</feature>
<keyword evidence="6" id="KW-1185">Reference proteome</keyword>
<dbReference type="EMBL" id="BGPR01100875">
    <property type="protein sequence ID" value="GBM57738.1"/>
    <property type="molecule type" value="Genomic_DNA"/>
</dbReference>
<dbReference type="AlphaFoldDB" id="A0A4Y2GZ11"/>
<dbReference type="InterPro" id="IPR041588">
    <property type="entry name" value="Integrase_H2C2"/>
</dbReference>
<dbReference type="FunFam" id="1.10.340.70:FF:000001">
    <property type="entry name" value="Retrovirus-related Pol polyprotein from transposon gypsy-like Protein"/>
    <property type="match status" value="1"/>
</dbReference>
<evidence type="ECO:0000256" key="1">
    <source>
        <dbReference type="SAM" id="Coils"/>
    </source>
</evidence>
<organism evidence="5 6">
    <name type="scientific">Araneus ventricosus</name>
    <name type="common">Orbweaver spider</name>
    <name type="synonym">Epeira ventricosa</name>
    <dbReference type="NCBI Taxonomy" id="182803"/>
    <lineage>
        <taxon>Eukaryota</taxon>
        <taxon>Metazoa</taxon>
        <taxon>Ecdysozoa</taxon>
        <taxon>Arthropoda</taxon>
        <taxon>Chelicerata</taxon>
        <taxon>Arachnida</taxon>
        <taxon>Araneae</taxon>
        <taxon>Araneomorphae</taxon>
        <taxon>Entelegynae</taxon>
        <taxon>Araneoidea</taxon>
        <taxon>Araneidae</taxon>
        <taxon>Araneus</taxon>
    </lineage>
</organism>
<evidence type="ECO:0000313" key="6">
    <source>
        <dbReference type="Proteomes" id="UP000499080"/>
    </source>
</evidence>
<dbReference type="PANTHER" id="PTHR46888">
    <property type="entry name" value="ZINC KNUCKLE DOMAINCONTAINING PROTEIN-RELATED"/>
    <property type="match status" value="1"/>
</dbReference>
<keyword evidence="1" id="KW-0175">Coiled coil</keyword>
<reference evidence="5 6" key="1">
    <citation type="journal article" date="2019" name="Sci. Rep.">
        <title>Orb-weaving spider Araneus ventricosus genome elucidates the spidroin gene catalogue.</title>
        <authorList>
            <person name="Kono N."/>
            <person name="Nakamura H."/>
            <person name="Ohtoshi R."/>
            <person name="Moran D.A.P."/>
            <person name="Shinohara A."/>
            <person name="Yoshida Y."/>
            <person name="Fujiwara M."/>
            <person name="Mori M."/>
            <person name="Tomita M."/>
            <person name="Arakawa K."/>
        </authorList>
    </citation>
    <scope>NUCLEOTIDE SEQUENCE [LARGE SCALE GENOMIC DNA]</scope>
</reference>
<gene>
    <name evidence="5" type="primary">GIN1_2</name>
    <name evidence="4" type="synonym">GIN1_13</name>
    <name evidence="4" type="ORF">AVEN_151154_1</name>
    <name evidence="5" type="ORF">AVEN_207108_1</name>
</gene>
<dbReference type="InterPro" id="IPR036397">
    <property type="entry name" value="RNaseH_sf"/>
</dbReference>
<dbReference type="Gene3D" id="3.30.420.10">
    <property type="entry name" value="Ribonuclease H-like superfamily/Ribonuclease H"/>
    <property type="match status" value="1"/>
</dbReference>
<dbReference type="OrthoDB" id="425619at2759"/>
<dbReference type="SUPFAM" id="SSF53098">
    <property type="entry name" value="Ribonuclease H-like"/>
    <property type="match status" value="1"/>
</dbReference>
<feature type="region of interest" description="Disordered" evidence="2">
    <location>
        <begin position="453"/>
        <end position="479"/>
    </location>
</feature>
<dbReference type="Pfam" id="PF00665">
    <property type="entry name" value="rve"/>
    <property type="match status" value="1"/>
</dbReference>
<dbReference type="SUPFAM" id="SSF47353">
    <property type="entry name" value="Retrovirus capsid dimerization domain-like"/>
    <property type="match status" value="1"/>
</dbReference>
<proteinExistence type="predicted"/>
<dbReference type="Gene3D" id="1.10.4020.10">
    <property type="entry name" value="DNA breaking-rejoining enzymes"/>
    <property type="match status" value="1"/>
</dbReference>
<dbReference type="Proteomes" id="UP000499080">
    <property type="component" value="Unassembled WGS sequence"/>
</dbReference>
<evidence type="ECO:0000259" key="3">
    <source>
        <dbReference type="PROSITE" id="PS50994"/>
    </source>
</evidence>
<dbReference type="InterPro" id="IPR001584">
    <property type="entry name" value="Integrase_cat-core"/>
</dbReference>
<protein>
    <submittedName>
        <fullName evidence="5">Gypsy retrotransposon integrase-like protein 1</fullName>
    </submittedName>
</protein>
<feature type="domain" description="Integrase catalytic" evidence="3">
    <location>
        <begin position="623"/>
        <end position="721"/>
    </location>
</feature>
<evidence type="ECO:0000313" key="4">
    <source>
        <dbReference type="EMBL" id="GBM57708.1"/>
    </source>
</evidence>
<dbReference type="InterPro" id="IPR012337">
    <property type="entry name" value="RNaseH-like_sf"/>
</dbReference>
<dbReference type="PANTHER" id="PTHR46888:SF1">
    <property type="entry name" value="RIBONUCLEASE H"/>
    <property type="match status" value="1"/>
</dbReference>
<dbReference type="Gene3D" id="1.10.340.70">
    <property type="match status" value="1"/>
</dbReference>
<comment type="caution">
    <text evidence="5">The sequence shown here is derived from an EMBL/GenBank/DDBJ whole genome shotgun (WGS) entry which is preliminary data.</text>
</comment>
<accession>A0A4Y2GZ11</accession>
<name>A0A4Y2GZ11_ARAVE</name>